<sequence length="272" mass="29060">MRIIRRVVSPIGVLLAFVVGAWALQWLTAGSWTAVRDDNPTFDALLIFFVAVLAWACFAWLALGTVLMALSVIPGAVGAACGAMAERLTPAVYRRAARFALGLSVAAGPVLGTLPAHAATVDQPTQATAASAQLLPSLDRPGSIDSQLPGGIQLPDLDRPGGNDVLGGQLPMPDRPTSDRPAADRAGLPNPERPVTKDPITRPSTRDTESHQQIVVKRGDNLWDIARQHLPEGASNADINHEWHRWYDANRQVIGDNPDLILPGQILTPPQS</sequence>
<dbReference type="PANTHER" id="PTHR34700">
    <property type="entry name" value="POTASSIUM BINDING PROTEIN KBP"/>
    <property type="match status" value="1"/>
</dbReference>
<evidence type="ECO:0000259" key="3">
    <source>
        <dbReference type="PROSITE" id="PS51782"/>
    </source>
</evidence>
<keyword evidence="2" id="KW-0472">Membrane</keyword>
<dbReference type="AlphaFoldDB" id="A0A927MX44"/>
<feature type="compositionally biased region" description="Basic and acidic residues" evidence="1">
    <location>
        <begin position="194"/>
        <end position="210"/>
    </location>
</feature>
<dbReference type="EMBL" id="JADBEM010000001">
    <property type="protein sequence ID" value="MBE1607852.1"/>
    <property type="molecule type" value="Genomic_DNA"/>
</dbReference>
<dbReference type="InterPro" id="IPR036779">
    <property type="entry name" value="LysM_dom_sf"/>
</dbReference>
<proteinExistence type="predicted"/>
<keyword evidence="5" id="KW-1185">Reference proteome</keyword>
<evidence type="ECO:0000313" key="5">
    <source>
        <dbReference type="Proteomes" id="UP000638648"/>
    </source>
</evidence>
<feature type="domain" description="LysM" evidence="3">
    <location>
        <begin position="212"/>
        <end position="269"/>
    </location>
</feature>
<dbReference type="PANTHER" id="PTHR34700:SF4">
    <property type="entry name" value="PHAGE-LIKE ELEMENT PBSX PROTEIN XKDP"/>
    <property type="match status" value="1"/>
</dbReference>
<dbReference type="Gene3D" id="3.10.350.10">
    <property type="entry name" value="LysM domain"/>
    <property type="match status" value="1"/>
</dbReference>
<dbReference type="Proteomes" id="UP000638648">
    <property type="component" value="Unassembled WGS sequence"/>
</dbReference>
<name>A0A927MX44_9ACTN</name>
<dbReference type="Pfam" id="PF01476">
    <property type="entry name" value="LysM"/>
    <property type="match status" value="1"/>
</dbReference>
<feature type="transmembrane region" description="Helical" evidence="2">
    <location>
        <begin position="44"/>
        <end position="63"/>
    </location>
</feature>
<organism evidence="4 5">
    <name type="scientific">Actinopolymorpha pittospori</name>
    <dbReference type="NCBI Taxonomy" id="648752"/>
    <lineage>
        <taxon>Bacteria</taxon>
        <taxon>Bacillati</taxon>
        <taxon>Actinomycetota</taxon>
        <taxon>Actinomycetes</taxon>
        <taxon>Propionibacteriales</taxon>
        <taxon>Actinopolymorphaceae</taxon>
        <taxon>Actinopolymorpha</taxon>
    </lineage>
</organism>
<gene>
    <name evidence="4" type="ORF">HEB94_004700</name>
</gene>
<evidence type="ECO:0000256" key="1">
    <source>
        <dbReference type="SAM" id="MobiDB-lite"/>
    </source>
</evidence>
<comment type="caution">
    <text evidence="4">The sequence shown here is derived from an EMBL/GenBank/DDBJ whole genome shotgun (WGS) entry which is preliminary data.</text>
</comment>
<dbReference type="InterPro" id="IPR052196">
    <property type="entry name" value="Bact_Kbp"/>
</dbReference>
<dbReference type="RefSeq" id="WP_192751731.1">
    <property type="nucleotide sequence ID" value="NZ_BAABJL010000040.1"/>
</dbReference>
<dbReference type="CDD" id="cd00118">
    <property type="entry name" value="LysM"/>
    <property type="match status" value="1"/>
</dbReference>
<dbReference type="InterPro" id="IPR018392">
    <property type="entry name" value="LysM"/>
</dbReference>
<keyword evidence="2" id="KW-1133">Transmembrane helix</keyword>
<feature type="transmembrane region" description="Helical" evidence="2">
    <location>
        <begin position="7"/>
        <end position="24"/>
    </location>
</feature>
<protein>
    <recommendedName>
        <fullName evidence="3">LysM domain-containing protein</fullName>
    </recommendedName>
</protein>
<keyword evidence="2" id="KW-0812">Transmembrane</keyword>
<reference evidence="4" key="1">
    <citation type="submission" date="2020-10" db="EMBL/GenBank/DDBJ databases">
        <title>Sequencing the genomes of 1000 actinobacteria strains.</title>
        <authorList>
            <person name="Klenk H.-P."/>
        </authorList>
    </citation>
    <scope>NUCLEOTIDE SEQUENCE</scope>
    <source>
        <strain evidence="4">DSM 45354</strain>
    </source>
</reference>
<accession>A0A927MX44</accession>
<evidence type="ECO:0000256" key="2">
    <source>
        <dbReference type="SAM" id="Phobius"/>
    </source>
</evidence>
<dbReference type="PROSITE" id="PS51782">
    <property type="entry name" value="LYSM"/>
    <property type="match status" value="1"/>
</dbReference>
<feature type="region of interest" description="Disordered" evidence="1">
    <location>
        <begin position="145"/>
        <end position="214"/>
    </location>
</feature>
<evidence type="ECO:0000313" key="4">
    <source>
        <dbReference type="EMBL" id="MBE1607852.1"/>
    </source>
</evidence>